<organism evidence="3 4">
    <name type="scientific">Marilutibacter maris</name>
    <dbReference type="NCBI Taxonomy" id="1605891"/>
    <lineage>
        <taxon>Bacteria</taxon>
        <taxon>Pseudomonadati</taxon>
        <taxon>Pseudomonadota</taxon>
        <taxon>Gammaproteobacteria</taxon>
        <taxon>Lysobacterales</taxon>
        <taxon>Lysobacteraceae</taxon>
        <taxon>Marilutibacter</taxon>
    </lineage>
</organism>
<sequence>MSIPHSGRRGRVRRRQERRRPQWRFPDNSPSRLTPLLRGLDTESRTGMGCDRPVRSSGPAGSDDPGAAASEHRAVIPQTELAMASIVRHGLHGLRYTLFAASSLLVAAYAFAFLRMRPFNPHDPFMVKFAVSGIDVPMHFFGAGLALLLVPLQASGWIRRRLPAVHRTAGWLYAGGVLIGGLGGLSLAFDAHGGWASGAGFALLSVLWLSITANGIRLAVAGDFVGHRRWMSHSLAMTFSAVTLRVILFVGTGPLALPFDTVYIFSAWASWSLNMALCELWLRWPQWRAHRRSPARESARAPGRTVAISTPALAPAEPATRSGSQRSRA</sequence>
<proteinExistence type="predicted"/>
<dbReference type="Pfam" id="PF10067">
    <property type="entry name" value="DUF2306"/>
    <property type="match status" value="1"/>
</dbReference>
<evidence type="ECO:0000313" key="4">
    <source>
        <dbReference type="Proteomes" id="UP000320431"/>
    </source>
</evidence>
<evidence type="ECO:0000256" key="1">
    <source>
        <dbReference type="SAM" id="MobiDB-lite"/>
    </source>
</evidence>
<feature type="transmembrane region" description="Helical" evidence="2">
    <location>
        <begin position="263"/>
        <end position="282"/>
    </location>
</feature>
<feature type="transmembrane region" description="Helical" evidence="2">
    <location>
        <begin position="195"/>
        <end position="214"/>
    </location>
</feature>
<feature type="transmembrane region" description="Helical" evidence="2">
    <location>
        <begin position="136"/>
        <end position="158"/>
    </location>
</feature>
<keyword evidence="2" id="KW-0812">Transmembrane</keyword>
<comment type="caution">
    <text evidence="3">The sequence shown here is derived from an EMBL/GenBank/DDBJ whole genome shotgun (WGS) entry which is preliminary data.</text>
</comment>
<dbReference type="InterPro" id="IPR018750">
    <property type="entry name" value="DUF2306_membrane"/>
</dbReference>
<keyword evidence="2" id="KW-0472">Membrane</keyword>
<feature type="region of interest" description="Disordered" evidence="1">
    <location>
        <begin position="293"/>
        <end position="329"/>
    </location>
</feature>
<dbReference type="AlphaFoldDB" id="A0A508AHR3"/>
<dbReference type="Proteomes" id="UP000320431">
    <property type="component" value="Unassembled WGS sequence"/>
</dbReference>
<evidence type="ECO:0000313" key="3">
    <source>
        <dbReference type="EMBL" id="KAB8174823.1"/>
    </source>
</evidence>
<feature type="transmembrane region" description="Helical" evidence="2">
    <location>
        <begin position="170"/>
        <end position="189"/>
    </location>
</feature>
<protein>
    <submittedName>
        <fullName evidence="3">DUF2306 domain-containing protein</fullName>
    </submittedName>
</protein>
<feature type="transmembrane region" description="Helical" evidence="2">
    <location>
        <begin position="96"/>
        <end position="116"/>
    </location>
</feature>
<feature type="region of interest" description="Disordered" evidence="1">
    <location>
        <begin position="1"/>
        <end position="71"/>
    </location>
</feature>
<feature type="compositionally biased region" description="Low complexity" evidence="1">
    <location>
        <begin position="56"/>
        <end position="69"/>
    </location>
</feature>
<feature type="compositionally biased region" description="Basic residues" evidence="1">
    <location>
        <begin position="1"/>
        <end position="22"/>
    </location>
</feature>
<dbReference type="EMBL" id="VICD02000234">
    <property type="protein sequence ID" value="KAB8174823.1"/>
    <property type="molecule type" value="Genomic_DNA"/>
</dbReference>
<accession>A0A508AHR3</accession>
<reference evidence="3 4" key="1">
    <citation type="submission" date="2019-10" db="EMBL/GenBank/DDBJ databases">
        <title>Lysobacter alkalisoli sp. nov., isolated from saline-alkaline soil.</title>
        <authorList>
            <person name="Sun J.-Q."/>
        </authorList>
    </citation>
    <scope>NUCLEOTIDE SEQUENCE [LARGE SCALE GENOMIC DNA]</scope>
    <source>
        <strain evidence="3 4">KCTC 42381</strain>
    </source>
</reference>
<keyword evidence="2" id="KW-1133">Transmembrane helix</keyword>
<evidence type="ECO:0000256" key="2">
    <source>
        <dbReference type="SAM" id="Phobius"/>
    </source>
</evidence>
<feature type="transmembrane region" description="Helical" evidence="2">
    <location>
        <begin position="235"/>
        <end position="257"/>
    </location>
</feature>
<gene>
    <name evidence="3" type="ORF">FKV24_013605</name>
</gene>
<name>A0A508AHR3_9GAMM</name>